<sequence>MVRSHLAGFRGHIDSTSAQPGHPRAFGIIQHQPPNLPLSRLFARYRMAGTKVTSAPPGTSTDRDAKRIQPVSLNSGQDGVSPCCSKGGCDMFCLTSGDRGAKLRLNIEHEETVVEVEFDFDVSDSGTREGKQKGKTLSGRVQEASWEDSEVMTGTLDDESSRGHTLYTEFGMIGRGTTVIPVVAAPGTEAEELFGTEALVAKVAWLHAVRKPEDEMIKVVRRRLAERKPNYLKHIVDLKCSMTKSAEDMHLPRCALGVDPGAENLRACRILILKKYEPLETIGSAENFHVVFLDVVRAHHWVYETSMILHRDISPNNIMWYRLDGRIVGVLCDWDLAEDQSAGKYRPIRRAGDVTAVIWPIVQEAEAAKPTTTTLPSVPEGQATEPPPPQEGDKPSGVTTEPQAEVKPRYLTYDPATQVFTYIQEWQRDSLVAIGDSKRKFLTQPQRRDDVIKRAHADLQPLLSPRGFLRRLLLQFARLEYKMIEIDMLVYGGLMGESNDPEIEGQKKEREEMISYSKFMEILGAPEDV</sequence>
<feature type="region of interest" description="Disordered" evidence="1">
    <location>
        <begin position="1"/>
        <end position="20"/>
    </location>
</feature>
<dbReference type="SUPFAM" id="SSF56112">
    <property type="entry name" value="Protein kinase-like (PK-like)"/>
    <property type="match status" value="1"/>
</dbReference>
<reference evidence="3 4" key="1">
    <citation type="submission" date="2019-01" db="EMBL/GenBank/DDBJ databases">
        <title>Genome sequencing of the rare red list fungi Fomitopsis rosea.</title>
        <authorList>
            <person name="Buettner E."/>
            <person name="Kellner H."/>
        </authorList>
    </citation>
    <scope>NUCLEOTIDE SEQUENCE [LARGE SCALE GENOMIC DNA]</scope>
    <source>
        <strain evidence="3 4">DSM 105464</strain>
    </source>
</reference>
<dbReference type="Proteomes" id="UP000298390">
    <property type="component" value="Unassembled WGS sequence"/>
</dbReference>
<feature type="domain" description="Fungal-type protein kinase" evidence="2">
    <location>
        <begin position="253"/>
        <end position="341"/>
    </location>
</feature>
<protein>
    <recommendedName>
        <fullName evidence="2">Fungal-type protein kinase domain-containing protein</fullName>
    </recommendedName>
</protein>
<evidence type="ECO:0000256" key="1">
    <source>
        <dbReference type="SAM" id="MobiDB-lite"/>
    </source>
</evidence>
<comment type="caution">
    <text evidence="3">The sequence shown here is derived from an EMBL/GenBank/DDBJ whole genome shotgun (WGS) entry which is preliminary data.</text>
</comment>
<dbReference type="Pfam" id="PF17667">
    <property type="entry name" value="Pkinase_fungal"/>
    <property type="match status" value="1"/>
</dbReference>
<dbReference type="InterPro" id="IPR011009">
    <property type="entry name" value="Kinase-like_dom_sf"/>
</dbReference>
<gene>
    <name evidence="3" type="ORF">EVJ58_g11070</name>
</gene>
<dbReference type="AlphaFoldDB" id="A0A4Y9XL16"/>
<dbReference type="InterPro" id="IPR040976">
    <property type="entry name" value="Pkinase_fungal"/>
</dbReference>
<dbReference type="STRING" id="34475.A0A4Y9XL16"/>
<evidence type="ECO:0000259" key="2">
    <source>
        <dbReference type="Pfam" id="PF17667"/>
    </source>
</evidence>
<name>A0A4Y9XL16_9APHY</name>
<feature type="region of interest" description="Disordered" evidence="1">
    <location>
        <begin position="369"/>
        <end position="406"/>
    </location>
</feature>
<proteinExistence type="predicted"/>
<dbReference type="EMBL" id="SEKV01001524">
    <property type="protein sequence ID" value="TFY50388.1"/>
    <property type="molecule type" value="Genomic_DNA"/>
</dbReference>
<organism evidence="3 4">
    <name type="scientific">Rhodofomes roseus</name>
    <dbReference type="NCBI Taxonomy" id="34475"/>
    <lineage>
        <taxon>Eukaryota</taxon>
        <taxon>Fungi</taxon>
        <taxon>Dikarya</taxon>
        <taxon>Basidiomycota</taxon>
        <taxon>Agaricomycotina</taxon>
        <taxon>Agaricomycetes</taxon>
        <taxon>Polyporales</taxon>
        <taxon>Rhodofomes</taxon>
    </lineage>
</organism>
<evidence type="ECO:0000313" key="4">
    <source>
        <dbReference type="Proteomes" id="UP000298390"/>
    </source>
</evidence>
<accession>A0A4Y9XL16</accession>
<evidence type="ECO:0000313" key="3">
    <source>
        <dbReference type="EMBL" id="TFY50388.1"/>
    </source>
</evidence>